<name>A0A844GNW4_9FIRM</name>
<dbReference type="RefSeq" id="WP_154780831.1">
    <property type="nucleotide sequence ID" value="NZ_WMBC01000013.1"/>
</dbReference>
<protein>
    <recommendedName>
        <fullName evidence="2">GP-PDE domain-containing protein</fullName>
    </recommendedName>
</protein>
<reference evidence="3 4" key="1">
    <citation type="submission" date="2019-11" db="EMBL/GenBank/DDBJ databases">
        <title>Draft genome sequence of Blautia luti DSM 14534T, isolated from human stool.</title>
        <authorList>
            <person name="Ortiz R."/>
            <person name="Melis-Arcos F."/>
            <person name="Covarrubias P."/>
            <person name="Cardenas J.P."/>
            <person name="Perez-Donoso J."/>
            <person name="Almonacid D."/>
        </authorList>
    </citation>
    <scope>NUCLEOTIDE SEQUENCE [LARGE SCALE GENOMIC DNA]</scope>
    <source>
        <strain evidence="3 4">DSM 14534</strain>
    </source>
</reference>
<evidence type="ECO:0000313" key="3">
    <source>
        <dbReference type="EMBL" id="MTD62371.1"/>
    </source>
</evidence>
<dbReference type="Proteomes" id="UP000437824">
    <property type="component" value="Unassembled WGS sequence"/>
</dbReference>
<dbReference type="InterPro" id="IPR030395">
    <property type="entry name" value="GP_PDE_dom"/>
</dbReference>
<dbReference type="SUPFAM" id="SSF51695">
    <property type="entry name" value="PLC-like phosphodiesterases"/>
    <property type="match status" value="1"/>
</dbReference>
<comment type="caution">
    <text evidence="3">The sequence shown here is derived from an EMBL/GenBank/DDBJ whole genome shotgun (WGS) entry which is preliminary data.</text>
</comment>
<evidence type="ECO:0000313" key="4">
    <source>
        <dbReference type="Proteomes" id="UP000437824"/>
    </source>
</evidence>
<dbReference type="Pfam" id="PF03009">
    <property type="entry name" value="GDPD"/>
    <property type="match status" value="1"/>
</dbReference>
<dbReference type="Gene3D" id="3.20.20.190">
    <property type="entry name" value="Phosphatidylinositol (PI) phosphodiesterase"/>
    <property type="match status" value="1"/>
</dbReference>
<sequence>MEHDKKKQEHRFRILFHSLLLFVEIISVSVFLWGQRTSQTSVVTPEFSWDHYETIAHALGGIGDKTYLNSKESFLAAYQMGCRLFEVDLTRTSDGVWVCRHSWKQSLGQWDGEEAKVLSSEEFLASPIYGKYTPLTFEDLMLLLKEYPDAFVMLDSKQYSLRNYQTTLDDYVDYLDMAREAGAEDAIDQIIPEIYNQAMFAGTALLYQFPAYIYSLWKEYSEEELGEIAEFCQEKGIGAATIYYKYWSEDVQKIFDENNIKLYIYTVNDLDAAREYRKKGAAGICSDYLLDTDLDFDKKGIKINYEN</sequence>
<feature type="domain" description="GP-PDE" evidence="2">
    <location>
        <begin position="54"/>
        <end position="296"/>
    </location>
</feature>
<keyword evidence="1" id="KW-1133">Transmembrane helix</keyword>
<keyword evidence="1" id="KW-0472">Membrane</keyword>
<dbReference type="AlphaFoldDB" id="A0A844GNW4"/>
<evidence type="ECO:0000256" key="1">
    <source>
        <dbReference type="SAM" id="Phobius"/>
    </source>
</evidence>
<dbReference type="GO" id="GO:0008081">
    <property type="term" value="F:phosphoric diester hydrolase activity"/>
    <property type="evidence" value="ECO:0007669"/>
    <property type="project" value="InterPro"/>
</dbReference>
<keyword evidence="1" id="KW-0812">Transmembrane</keyword>
<feature type="transmembrane region" description="Helical" evidence="1">
    <location>
        <begin position="12"/>
        <end position="34"/>
    </location>
</feature>
<dbReference type="CDD" id="cd08583">
    <property type="entry name" value="PI-PLCc_GDPD_SF_unchar1"/>
    <property type="match status" value="1"/>
</dbReference>
<dbReference type="EMBL" id="WMBC01000013">
    <property type="protein sequence ID" value="MTD62371.1"/>
    <property type="molecule type" value="Genomic_DNA"/>
</dbReference>
<evidence type="ECO:0000259" key="2">
    <source>
        <dbReference type="PROSITE" id="PS51704"/>
    </source>
</evidence>
<accession>A0A844GNW4</accession>
<dbReference type="InterPro" id="IPR017946">
    <property type="entry name" value="PLC-like_Pdiesterase_TIM-brl"/>
</dbReference>
<gene>
    <name evidence="3" type="ORF">GKZ57_14265</name>
</gene>
<dbReference type="PROSITE" id="PS51704">
    <property type="entry name" value="GP_PDE"/>
    <property type="match status" value="1"/>
</dbReference>
<proteinExistence type="predicted"/>
<dbReference type="GO" id="GO:0006629">
    <property type="term" value="P:lipid metabolic process"/>
    <property type="evidence" value="ECO:0007669"/>
    <property type="project" value="InterPro"/>
</dbReference>
<organism evidence="3 4">
    <name type="scientific">Blautia luti DSM 14534 = JCM 17040</name>
    <dbReference type="NCBI Taxonomy" id="649762"/>
    <lineage>
        <taxon>Bacteria</taxon>
        <taxon>Bacillati</taxon>
        <taxon>Bacillota</taxon>
        <taxon>Clostridia</taxon>
        <taxon>Lachnospirales</taxon>
        <taxon>Lachnospiraceae</taxon>
        <taxon>Blautia</taxon>
    </lineage>
</organism>